<dbReference type="Proteomes" id="UP000886887">
    <property type="component" value="Unassembled WGS sequence"/>
</dbReference>
<evidence type="ECO:0000259" key="1">
    <source>
        <dbReference type="Pfam" id="PF01966"/>
    </source>
</evidence>
<dbReference type="Pfam" id="PF01966">
    <property type="entry name" value="HD"/>
    <property type="match status" value="1"/>
</dbReference>
<sequence>MIPLSRDDSFEAFLRETEDLLAHPKVQALGDYQQHGSVSRLDHSLYVAYMSFRIAARLGLRAREAARGGLLHDLFFYDWHVSGPTCGNHAHRHPLVALQNARQYFTLTPREENIIESHMFPLGYTLPRYAESFVVTFSDKVCATVEVASQFTPAQLRRRLAARRRVAYARR</sequence>
<feature type="domain" description="HD" evidence="1">
    <location>
        <begin position="40"/>
        <end position="142"/>
    </location>
</feature>
<evidence type="ECO:0000313" key="2">
    <source>
        <dbReference type="EMBL" id="HIQ71559.1"/>
    </source>
</evidence>
<evidence type="ECO:0000313" key="3">
    <source>
        <dbReference type="Proteomes" id="UP000886887"/>
    </source>
</evidence>
<dbReference type="InterPro" id="IPR006674">
    <property type="entry name" value="HD_domain"/>
</dbReference>
<gene>
    <name evidence="2" type="ORF">IAB73_05045</name>
</gene>
<dbReference type="EMBL" id="DVFJ01000014">
    <property type="protein sequence ID" value="HIQ71559.1"/>
    <property type="molecule type" value="Genomic_DNA"/>
</dbReference>
<organism evidence="2 3">
    <name type="scientific">Candidatus Onthenecus intestinigallinarum</name>
    <dbReference type="NCBI Taxonomy" id="2840875"/>
    <lineage>
        <taxon>Bacteria</taxon>
        <taxon>Bacillati</taxon>
        <taxon>Bacillota</taxon>
        <taxon>Clostridia</taxon>
        <taxon>Eubacteriales</taxon>
        <taxon>Candidatus Onthenecus</taxon>
    </lineage>
</organism>
<dbReference type="SUPFAM" id="SSF109604">
    <property type="entry name" value="HD-domain/PDEase-like"/>
    <property type="match status" value="1"/>
</dbReference>
<reference evidence="2" key="1">
    <citation type="submission" date="2020-10" db="EMBL/GenBank/DDBJ databases">
        <authorList>
            <person name="Gilroy R."/>
        </authorList>
    </citation>
    <scope>NUCLEOTIDE SEQUENCE</scope>
    <source>
        <strain evidence="2">ChiSxjej2B14-6234</strain>
    </source>
</reference>
<accession>A0A9D0Z9Q0</accession>
<name>A0A9D0Z9Q0_9FIRM</name>
<dbReference type="Gene3D" id="1.10.3210.10">
    <property type="entry name" value="Hypothetical protein af1432"/>
    <property type="match status" value="1"/>
</dbReference>
<reference evidence="2" key="2">
    <citation type="journal article" date="2021" name="PeerJ">
        <title>Extensive microbial diversity within the chicken gut microbiome revealed by metagenomics and culture.</title>
        <authorList>
            <person name="Gilroy R."/>
            <person name="Ravi A."/>
            <person name="Getino M."/>
            <person name="Pursley I."/>
            <person name="Horton D.L."/>
            <person name="Alikhan N.F."/>
            <person name="Baker D."/>
            <person name="Gharbi K."/>
            <person name="Hall N."/>
            <person name="Watson M."/>
            <person name="Adriaenssens E.M."/>
            <person name="Foster-Nyarko E."/>
            <person name="Jarju S."/>
            <person name="Secka A."/>
            <person name="Antonio M."/>
            <person name="Oren A."/>
            <person name="Chaudhuri R.R."/>
            <person name="La Ragione R."/>
            <person name="Hildebrand F."/>
            <person name="Pallen M.J."/>
        </authorList>
    </citation>
    <scope>NUCLEOTIDE SEQUENCE</scope>
    <source>
        <strain evidence="2">ChiSxjej2B14-6234</strain>
    </source>
</reference>
<protein>
    <submittedName>
        <fullName evidence="2">HD domain-containing protein</fullName>
    </submittedName>
</protein>
<comment type="caution">
    <text evidence="2">The sequence shown here is derived from an EMBL/GenBank/DDBJ whole genome shotgun (WGS) entry which is preliminary data.</text>
</comment>
<proteinExistence type="predicted"/>
<dbReference type="AlphaFoldDB" id="A0A9D0Z9Q0"/>